<reference evidence="1 2" key="1">
    <citation type="submission" date="2006-02" db="EMBL/GenBank/DDBJ databases">
        <authorList>
            <person name="Waterbury J."/>
            <person name="Ferriera S."/>
            <person name="Johnson J."/>
            <person name="Kravitz S."/>
            <person name="Halpern A."/>
            <person name="Remington K."/>
            <person name="Beeson K."/>
            <person name="Tran B."/>
            <person name="Rogers Y.-H."/>
            <person name="Friedman R."/>
            <person name="Venter J.C."/>
        </authorList>
    </citation>
    <scope>NUCLEOTIDE SEQUENCE [LARGE SCALE GENOMIC DNA]</scope>
    <source>
        <strain evidence="1 2">Nb-231</strain>
    </source>
</reference>
<dbReference type="InterPro" id="IPR007433">
    <property type="entry name" value="DUF481"/>
</dbReference>
<evidence type="ECO:0008006" key="3">
    <source>
        <dbReference type="Google" id="ProtNLM"/>
    </source>
</evidence>
<dbReference type="Proteomes" id="UP000003374">
    <property type="component" value="Unassembled WGS sequence"/>
</dbReference>
<dbReference type="Pfam" id="PF04338">
    <property type="entry name" value="DUF481"/>
    <property type="match status" value="1"/>
</dbReference>
<protein>
    <recommendedName>
        <fullName evidence="3">DUF481 domain-containing protein</fullName>
    </recommendedName>
</protein>
<dbReference type="HOGENOM" id="CLU_743374_0_0_6"/>
<proteinExistence type="predicted"/>
<sequence length="420" mass="48075">MIRQAEFIQMNKNPLLHSRSHLMTVSPLVSECQRGLRVVLTAAQLAFRELPAPWRAQRPEPSRVMAAVMATGFLVLFLCRVAMSENSKTKGPWAPPEPSHIEYDWIQLDSGEWLKGDLERLRDRKVDFDSDKLNDLAVDFSDVARFHLPRPHAYRLENHAVYRGVAEMRDGLVRVRTTSEIVEFHRDELVSIVQGKGRERDRWSTQLSTGFATRQGNTNQVDLTALLNVRRETALTRLSFDYNGLLTSVNDERAANSHRASTSLDVYLTKRLFLTVPSFEFFSDQFQNIAQRYTPGAGLGYEFVRRPWVDWDVKTGAAYQYTKFVSGEVAKNIAVIASTEFDFDFDVFDWDNLYRIQIVATDLGMTSHHFESVVSFDIWGPIDFDVAFIWDRIMRPEPDSDGVRPKSDDTRLSVGLGLDL</sequence>
<keyword evidence="2" id="KW-1185">Reference proteome</keyword>
<organism evidence="1 2">
    <name type="scientific">Nitrococcus mobilis Nb-231</name>
    <dbReference type="NCBI Taxonomy" id="314278"/>
    <lineage>
        <taxon>Bacteria</taxon>
        <taxon>Pseudomonadati</taxon>
        <taxon>Pseudomonadota</taxon>
        <taxon>Gammaproteobacteria</taxon>
        <taxon>Chromatiales</taxon>
        <taxon>Ectothiorhodospiraceae</taxon>
        <taxon>Nitrococcus</taxon>
    </lineage>
</organism>
<dbReference type="eggNOG" id="COG3137">
    <property type="taxonomic scope" value="Bacteria"/>
</dbReference>
<evidence type="ECO:0000313" key="2">
    <source>
        <dbReference type="Proteomes" id="UP000003374"/>
    </source>
</evidence>
<gene>
    <name evidence="1" type="ORF">NB231_11914</name>
</gene>
<accession>A4BPE0</accession>
<dbReference type="AlphaFoldDB" id="A4BPE0"/>
<name>A4BPE0_9GAMM</name>
<comment type="caution">
    <text evidence="1">The sequence shown here is derived from an EMBL/GenBank/DDBJ whole genome shotgun (WGS) entry which is preliminary data.</text>
</comment>
<evidence type="ECO:0000313" key="1">
    <source>
        <dbReference type="EMBL" id="EAR22441.1"/>
    </source>
</evidence>
<dbReference type="EMBL" id="AAOF01000003">
    <property type="protein sequence ID" value="EAR22441.1"/>
    <property type="molecule type" value="Genomic_DNA"/>
</dbReference>